<evidence type="ECO:0000313" key="2">
    <source>
        <dbReference type="Proteomes" id="UP001497512"/>
    </source>
</evidence>
<proteinExistence type="predicted"/>
<sequence>MEEYWITMMAGITSKCPGKIVIDFARRKMKTSSERVTIALVLFTRHSRFGCSCFAETRNILDLRFQIPDLFLQVSSQQHSPGQQCSIIAREAQCVNSRCLEFLEIVTVQFIKLAERAVGFVARLISQLVGHEGNGCLKQGLRFLERVQLMSEGQIGA</sequence>
<organism evidence="1 2">
    <name type="scientific">Sphagnum troendelagicum</name>
    <dbReference type="NCBI Taxonomy" id="128251"/>
    <lineage>
        <taxon>Eukaryota</taxon>
        <taxon>Viridiplantae</taxon>
        <taxon>Streptophyta</taxon>
        <taxon>Embryophyta</taxon>
        <taxon>Bryophyta</taxon>
        <taxon>Sphagnophytina</taxon>
        <taxon>Sphagnopsida</taxon>
        <taxon>Sphagnales</taxon>
        <taxon>Sphagnaceae</taxon>
        <taxon>Sphagnum</taxon>
    </lineage>
</organism>
<gene>
    <name evidence="1" type="ORF">CSSPTR1EN2_LOCUS5645</name>
</gene>
<name>A0ABP0TN86_9BRYO</name>
<evidence type="ECO:0000313" key="1">
    <source>
        <dbReference type="EMBL" id="CAK9200914.1"/>
    </source>
</evidence>
<keyword evidence="2" id="KW-1185">Reference proteome</keyword>
<dbReference type="EMBL" id="OZ019905">
    <property type="protein sequence ID" value="CAK9200914.1"/>
    <property type="molecule type" value="Genomic_DNA"/>
</dbReference>
<reference evidence="1" key="1">
    <citation type="submission" date="2024-02" db="EMBL/GenBank/DDBJ databases">
        <authorList>
            <consortium name="ELIXIR-Norway"/>
            <consortium name="Elixir Norway"/>
        </authorList>
    </citation>
    <scope>NUCLEOTIDE SEQUENCE</scope>
</reference>
<accession>A0ABP0TN86</accession>
<protein>
    <submittedName>
        <fullName evidence="1">Uncharacterized protein</fullName>
    </submittedName>
</protein>
<dbReference type="Proteomes" id="UP001497512">
    <property type="component" value="Chromosome 13"/>
</dbReference>